<evidence type="ECO:0000313" key="2">
    <source>
        <dbReference type="EMBL" id="CDP99524.1"/>
    </source>
</evidence>
<feature type="signal peptide" evidence="1">
    <location>
        <begin position="1"/>
        <end position="18"/>
    </location>
</feature>
<reference evidence="2" key="2">
    <citation type="submission" date="2012-12" db="EMBL/GenBank/DDBJ databases">
        <authorList>
            <consortium name="WormBase Consortium"/>
            <person name="Ghedin E."/>
            <person name="Paulini M."/>
        </authorList>
    </citation>
    <scope>NUCLEOTIDE SEQUENCE</scope>
    <source>
        <strain evidence="2">FR3</strain>
    </source>
</reference>
<sequence>MILSTALLAILFVRKTAEQRQLMPTIRIPSIISLNPRSPINRKSTIQSQQPGQLLQRQKMQLRNFQRIIGLNHQVTKQPVSINKKFRENFATANFNSKVFQRNTTRTSVENVNTNERRGNIRKNAQPLLISTPTTLNDQFQLITLRNKSKQPQFVRLRKLHGQTFSGKMKKILDQEQIQLPLQWSNFRHRLFNSSNQLLPFVLEMNTTNRLLHLTTTKAPEPPLIQFEKNFDLESKQLKLINHNEFHQQTATLTTIAIFDDKSSATKVLPFEQQSHHVTFQNVKQNSAGKFLFQN</sequence>
<proteinExistence type="predicted"/>
<organism evidence="2">
    <name type="scientific">Brugia malayi</name>
    <name type="common">Filarial nematode worm</name>
    <dbReference type="NCBI Taxonomy" id="6279"/>
    <lineage>
        <taxon>Eukaryota</taxon>
        <taxon>Metazoa</taxon>
        <taxon>Ecdysozoa</taxon>
        <taxon>Nematoda</taxon>
        <taxon>Chromadorea</taxon>
        <taxon>Rhabditida</taxon>
        <taxon>Spirurina</taxon>
        <taxon>Spiruromorpha</taxon>
        <taxon>Filarioidea</taxon>
        <taxon>Onchocercidae</taxon>
        <taxon>Brugia</taxon>
    </lineage>
</organism>
<evidence type="ECO:0000313" key="3">
    <source>
        <dbReference type="WormBase" id="Bm7023a"/>
    </source>
</evidence>
<dbReference type="WormBase" id="Bm7023a">
    <property type="protein sequence ID" value="BM46026"/>
    <property type="gene ID" value="WBGene00227284"/>
</dbReference>
<protein>
    <submittedName>
        <fullName evidence="2">Bm7023, isoform a</fullName>
    </submittedName>
</protein>
<dbReference type="AlphaFoldDB" id="A0A1I9G499"/>
<accession>A0A1I9G499</accession>
<reference evidence="2" key="1">
    <citation type="journal article" date="2007" name="Science">
        <title>Draft genome of the filarial nematode parasite Brugia malayi.</title>
        <authorList>
            <person name="Ghedin E."/>
            <person name="Wang S."/>
            <person name="Spiro D."/>
            <person name="Caler E."/>
            <person name="Zhao Q."/>
            <person name="Crabtree J."/>
            <person name="Allen J.E."/>
            <person name="Delcher A.L."/>
            <person name="Guiliano D.B."/>
            <person name="Miranda-Saavedra D."/>
            <person name="Angiuoli S.V."/>
            <person name="Creasy T."/>
            <person name="Amedeo P."/>
            <person name="Haas B."/>
            <person name="El-Sayed N.M."/>
            <person name="Wortman J.R."/>
            <person name="Feldblyum T."/>
            <person name="Tallon L."/>
            <person name="Schatz M."/>
            <person name="Shumway M."/>
            <person name="Koo H."/>
            <person name="Salzberg S.L."/>
            <person name="Schobel S."/>
            <person name="Pertea M."/>
            <person name="Pop M."/>
            <person name="White O."/>
            <person name="Barton G.J."/>
            <person name="Carlow C.K."/>
            <person name="Crawford M.J."/>
            <person name="Daub J."/>
            <person name="Dimmic M.W."/>
            <person name="Estes C.F."/>
            <person name="Foster J.M."/>
            <person name="Ganatra M."/>
            <person name="Gregory W.F."/>
            <person name="Johnson N.M."/>
            <person name="Jin J."/>
            <person name="Komuniecki R."/>
            <person name="Korf I."/>
            <person name="Kumar S."/>
            <person name="Laney S."/>
            <person name="Li B.W."/>
            <person name="Li W."/>
            <person name="Lindblom T.H."/>
            <person name="Lustigman S."/>
            <person name="Ma D."/>
            <person name="Maina C.V."/>
            <person name="Martin D.M."/>
            <person name="McCarter J.P."/>
            <person name="McReynolds L."/>
            <person name="Mitreva M."/>
            <person name="Nutman T.B."/>
            <person name="Parkinson J."/>
            <person name="Peregrin-Alvarez J.M."/>
            <person name="Poole C."/>
            <person name="Ren Q."/>
            <person name="Saunders L."/>
            <person name="Sluder A.E."/>
            <person name="Smith K."/>
            <person name="Stanke M."/>
            <person name="Unnasch T.R."/>
            <person name="Ware J."/>
            <person name="Wei A.D."/>
            <person name="Weil G."/>
            <person name="Williams D.J."/>
            <person name="Zhang Y."/>
            <person name="Williams S.A."/>
            <person name="Fraser-Liggett C."/>
            <person name="Slatko B."/>
            <person name="Blaxter M.L."/>
            <person name="Scott A.L."/>
        </authorList>
    </citation>
    <scope>NUCLEOTIDE SEQUENCE</scope>
    <source>
        <strain evidence="2">FR3</strain>
    </source>
</reference>
<gene>
    <name evidence="2 3" type="ORF">Bm7023</name>
    <name evidence="2" type="ORF">BM_Bm7023</name>
</gene>
<evidence type="ECO:0000256" key="1">
    <source>
        <dbReference type="SAM" id="SignalP"/>
    </source>
</evidence>
<dbReference type="EMBL" id="LN857010">
    <property type="protein sequence ID" value="CDP99524.1"/>
    <property type="molecule type" value="Genomic_DNA"/>
</dbReference>
<name>A0A1I9G499_BRUMA</name>
<feature type="chain" id="PRO_5009328381" evidence="1">
    <location>
        <begin position="19"/>
        <end position="295"/>
    </location>
</feature>
<dbReference type="OMA" id="NERKGNI"/>
<keyword evidence="1" id="KW-0732">Signal</keyword>